<feature type="transmembrane region" description="Helical" evidence="7">
    <location>
        <begin position="133"/>
        <end position="151"/>
    </location>
</feature>
<evidence type="ECO:0000256" key="4">
    <source>
        <dbReference type="ARBA" id="ARBA00022777"/>
    </source>
</evidence>
<evidence type="ECO:0000259" key="8">
    <source>
        <dbReference type="Pfam" id="PF02518"/>
    </source>
</evidence>
<organism evidence="11 12">
    <name type="scientific">Saliterribacillus persicus</name>
    <dbReference type="NCBI Taxonomy" id="930114"/>
    <lineage>
        <taxon>Bacteria</taxon>
        <taxon>Bacillati</taxon>
        <taxon>Bacillota</taxon>
        <taxon>Bacilli</taxon>
        <taxon>Bacillales</taxon>
        <taxon>Bacillaceae</taxon>
        <taxon>Saliterribacillus</taxon>
    </lineage>
</organism>
<evidence type="ECO:0000256" key="5">
    <source>
        <dbReference type="ARBA" id="ARBA00023012"/>
    </source>
</evidence>
<keyword evidence="7" id="KW-1133">Transmembrane helix</keyword>
<accession>A0A368Y1J1</accession>
<feature type="domain" description="Histidine kinase/HSP90-like ATPase" evidence="8">
    <location>
        <begin position="284"/>
        <end position="369"/>
    </location>
</feature>
<dbReference type="SUPFAM" id="SSF55874">
    <property type="entry name" value="ATPase domain of HSP90 chaperone/DNA topoisomerase II/histidine kinase"/>
    <property type="match status" value="1"/>
</dbReference>
<dbReference type="AlphaFoldDB" id="A0A368Y1J1"/>
<dbReference type="PANTHER" id="PTHR24421:SF63">
    <property type="entry name" value="SENSOR HISTIDINE KINASE DESK"/>
    <property type="match status" value="1"/>
</dbReference>
<evidence type="ECO:0000256" key="7">
    <source>
        <dbReference type="SAM" id="Phobius"/>
    </source>
</evidence>
<dbReference type="InterPro" id="IPR003594">
    <property type="entry name" value="HATPase_dom"/>
</dbReference>
<comment type="caution">
    <text evidence="11">The sequence shown here is derived from an EMBL/GenBank/DDBJ whole genome shotgun (WGS) entry which is preliminary data.</text>
</comment>
<feature type="transmembrane region" description="Helical" evidence="7">
    <location>
        <begin position="107"/>
        <end position="127"/>
    </location>
</feature>
<dbReference type="Pfam" id="PF07730">
    <property type="entry name" value="HisKA_3"/>
    <property type="match status" value="1"/>
</dbReference>
<keyword evidence="4 11" id="KW-0418">Kinase</keyword>
<dbReference type="GO" id="GO:0016020">
    <property type="term" value="C:membrane"/>
    <property type="evidence" value="ECO:0007669"/>
    <property type="project" value="InterPro"/>
</dbReference>
<dbReference type="EMBL" id="QPJJ01000004">
    <property type="protein sequence ID" value="RCW73168.1"/>
    <property type="molecule type" value="Genomic_DNA"/>
</dbReference>
<proteinExistence type="predicted"/>
<dbReference type="CDD" id="cd16917">
    <property type="entry name" value="HATPase_UhpB-NarQ-NarX-like"/>
    <property type="match status" value="1"/>
</dbReference>
<dbReference type="Proteomes" id="UP000252585">
    <property type="component" value="Unassembled WGS sequence"/>
</dbReference>
<evidence type="ECO:0000256" key="2">
    <source>
        <dbReference type="ARBA" id="ARBA00012438"/>
    </source>
</evidence>
<keyword evidence="5" id="KW-0902">Two-component regulatory system</keyword>
<dbReference type="InterPro" id="IPR036890">
    <property type="entry name" value="HATPase_C_sf"/>
</dbReference>
<feature type="transmembrane region" description="Helical" evidence="7">
    <location>
        <begin position="16"/>
        <end position="33"/>
    </location>
</feature>
<keyword evidence="7" id="KW-0472">Membrane</keyword>
<gene>
    <name evidence="11" type="ORF">DFR57_104166</name>
</gene>
<dbReference type="GO" id="GO:0000155">
    <property type="term" value="F:phosphorelay sensor kinase activity"/>
    <property type="evidence" value="ECO:0007669"/>
    <property type="project" value="InterPro"/>
</dbReference>
<evidence type="ECO:0000256" key="3">
    <source>
        <dbReference type="ARBA" id="ARBA00022679"/>
    </source>
</evidence>
<feature type="transmembrane region" description="Helical" evidence="7">
    <location>
        <begin position="65"/>
        <end position="95"/>
    </location>
</feature>
<evidence type="ECO:0000256" key="1">
    <source>
        <dbReference type="ARBA" id="ARBA00000085"/>
    </source>
</evidence>
<dbReference type="RefSeq" id="WP_114352267.1">
    <property type="nucleotide sequence ID" value="NZ_QPJJ01000004.1"/>
</dbReference>
<dbReference type="Gene3D" id="1.20.5.1930">
    <property type="match status" value="1"/>
</dbReference>
<keyword evidence="7" id="KW-0812">Transmembrane</keyword>
<name>A0A368Y1J1_9BACI</name>
<feature type="domain" description="DesK/YvfT N-terminal" evidence="10">
    <location>
        <begin position="5"/>
        <end position="152"/>
    </location>
</feature>
<dbReference type="GO" id="GO:0046983">
    <property type="term" value="F:protein dimerization activity"/>
    <property type="evidence" value="ECO:0007669"/>
    <property type="project" value="InterPro"/>
</dbReference>
<dbReference type="Pfam" id="PF02518">
    <property type="entry name" value="HATPase_c"/>
    <property type="match status" value="1"/>
</dbReference>
<dbReference type="PANTHER" id="PTHR24421">
    <property type="entry name" value="NITRATE/NITRITE SENSOR PROTEIN NARX-RELATED"/>
    <property type="match status" value="1"/>
</dbReference>
<keyword evidence="12" id="KW-1185">Reference proteome</keyword>
<evidence type="ECO:0000256" key="6">
    <source>
        <dbReference type="SAM" id="Coils"/>
    </source>
</evidence>
<evidence type="ECO:0000313" key="11">
    <source>
        <dbReference type="EMBL" id="RCW73168.1"/>
    </source>
</evidence>
<dbReference type="OrthoDB" id="9797605at2"/>
<dbReference type="Pfam" id="PF23540">
    <property type="entry name" value="DesK_N"/>
    <property type="match status" value="1"/>
</dbReference>
<reference evidence="11 12" key="1">
    <citation type="submission" date="2018-07" db="EMBL/GenBank/DDBJ databases">
        <title>Genomic Encyclopedia of Type Strains, Phase IV (KMG-IV): sequencing the most valuable type-strain genomes for metagenomic binning, comparative biology and taxonomic classification.</title>
        <authorList>
            <person name="Goeker M."/>
        </authorList>
    </citation>
    <scope>NUCLEOTIDE SEQUENCE [LARGE SCALE GENOMIC DNA]</scope>
    <source>
        <strain evidence="11 12">DSM 27696</strain>
    </source>
</reference>
<dbReference type="InterPro" id="IPR056374">
    <property type="entry name" value="DesK/YvfT_N"/>
</dbReference>
<feature type="coiled-coil region" evidence="6">
    <location>
        <begin position="208"/>
        <end position="235"/>
    </location>
</feature>
<dbReference type="InterPro" id="IPR050482">
    <property type="entry name" value="Sensor_HK_TwoCompSys"/>
</dbReference>
<dbReference type="EC" id="2.7.13.3" evidence="2"/>
<dbReference type="Gene3D" id="3.30.565.10">
    <property type="entry name" value="Histidine kinase-like ATPase, C-terminal domain"/>
    <property type="match status" value="1"/>
</dbReference>
<evidence type="ECO:0000313" key="12">
    <source>
        <dbReference type="Proteomes" id="UP000252585"/>
    </source>
</evidence>
<protein>
    <recommendedName>
        <fullName evidence="2">histidine kinase</fullName>
        <ecNumber evidence="2">2.7.13.3</ecNumber>
    </recommendedName>
</protein>
<evidence type="ECO:0000259" key="9">
    <source>
        <dbReference type="Pfam" id="PF07730"/>
    </source>
</evidence>
<feature type="domain" description="Signal transduction histidine kinase subgroup 3 dimerisation and phosphoacceptor" evidence="9">
    <location>
        <begin position="181"/>
        <end position="244"/>
    </location>
</feature>
<keyword evidence="6" id="KW-0175">Coiled coil</keyword>
<dbReference type="InterPro" id="IPR011712">
    <property type="entry name" value="Sig_transdc_His_kin_sub3_dim/P"/>
</dbReference>
<sequence length="377" mass="42794">MHSWNWYHIFPKNTGLSLYIWIIFCILPFYFIFRSSSWVEITIGIAMIILFFTAYRLSFVSKGRLVYISLSIEIIISLTMTLLFGFVYFAIFLAFFIGNVERKAGFVTLYVVHLVLTILSIAVGFIISYDLFFNQLPFIAMAVIGVILLPINRHNRIKQDVLEGQLHDANEKLAKLAIVEERQRIARDLHDTLGQKLSMIGLKSDLAIKLLEKDKDAAEREMHDVQYAARQALKEVRELVSEMKGVRLNEEIVHVEQILNAAEIDHTVNGEETRKGSSLLVENVLSMCLKEAVTNVVKHSQATKCEIMIADKDDEVCIQVKDNGIGFNTESVKTNGNGLKGMEERLQFVNGHLKIDATQGSLLTICVPRVVRKEEDV</sequence>
<feature type="transmembrane region" description="Helical" evidence="7">
    <location>
        <begin position="38"/>
        <end position="59"/>
    </location>
</feature>
<keyword evidence="3" id="KW-0808">Transferase</keyword>
<comment type="catalytic activity">
    <reaction evidence="1">
        <text>ATP + protein L-histidine = ADP + protein N-phospho-L-histidine.</text>
        <dbReference type="EC" id="2.7.13.3"/>
    </reaction>
</comment>
<evidence type="ECO:0000259" key="10">
    <source>
        <dbReference type="Pfam" id="PF23540"/>
    </source>
</evidence>